<name>A0A1S1P0U9_9GAMM</name>
<dbReference type="AlphaFoldDB" id="A0A1S1P0U9"/>
<evidence type="ECO:0000256" key="2">
    <source>
        <dbReference type="ARBA" id="ARBA00022908"/>
    </source>
</evidence>
<dbReference type="InterPro" id="IPR002104">
    <property type="entry name" value="Integrase_catalytic"/>
</dbReference>
<keyword evidence="4" id="KW-0233">DNA recombination</keyword>
<dbReference type="SUPFAM" id="SSF56349">
    <property type="entry name" value="DNA breaking-rejoining enzymes"/>
    <property type="match status" value="1"/>
</dbReference>
<dbReference type="GO" id="GO:0003677">
    <property type="term" value="F:DNA binding"/>
    <property type="evidence" value="ECO:0007669"/>
    <property type="project" value="UniProtKB-KW"/>
</dbReference>
<evidence type="ECO:0000256" key="3">
    <source>
        <dbReference type="ARBA" id="ARBA00023125"/>
    </source>
</evidence>
<accession>A0A1S1P0U9</accession>
<dbReference type="RefSeq" id="WP_070977642.1">
    <property type="nucleotide sequence ID" value="NZ_CP043420.1"/>
</dbReference>
<dbReference type="GO" id="GO:0015074">
    <property type="term" value="P:DNA integration"/>
    <property type="evidence" value="ECO:0007669"/>
    <property type="project" value="UniProtKB-KW"/>
</dbReference>
<keyword evidence="2" id="KW-0229">DNA integration</keyword>
<dbReference type="CDD" id="cd00801">
    <property type="entry name" value="INT_P4_C"/>
    <property type="match status" value="1"/>
</dbReference>
<dbReference type="EMBL" id="CP043420">
    <property type="protein sequence ID" value="QEL11302.1"/>
    <property type="molecule type" value="Genomic_DNA"/>
</dbReference>
<comment type="similarity">
    <text evidence="1">Belongs to the 'phage' integrase family.</text>
</comment>
<reference evidence="5 6" key="1">
    <citation type="submission" date="2019-08" db="EMBL/GenBank/DDBJ databases">
        <title>Complete genome sequence of Kushneria sp. YCWA18, a halophilic phosphate-solubilizing bacterium isolated from Daqiao saltern in China.</title>
        <authorList>
            <person name="Du G.-X."/>
            <person name="Qu L.-Y."/>
        </authorList>
    </citation>
    <scope>NUCLEOTIDE SEQUENCE [LARGE SCALE GENOMIC DNA]</scope>
    <source>
        <strain evidence="5 6">YCWA18</strain>
    </source>
</reference>
<dbReference type="Pfam" id="PF22022">
    <property type="entry name" value="Phage_int_M"/>
    <property type="match status" value="1"/>
</dbReference>
<sequence>MKRSEIRKRPLSDTTIAGLEPEEREYREHDGNGLYLRVNPTGYKTWMLRYKKPNGKWAWKTLGKYPALSAKDARRQALNGIEEKPDSILFRVAAEDWYQHKLDSGRAPSAVRQMRLYLDKDILPEIGDKPLDQVTRQDCVKVQGRLESRGARSIASKVRVWLNQIFSRSIAQGLCELNPASELNTVALPVDEKQYPHLLESELPEFLNALHASPCRTLAMTATWMLLRTASRPGMIRWAKWEDIDWEKELWTIPGERMKTRRDHLVPLPSQTLNDLRRLHERTGRSDYLFPGVGENPVMSDGTINKVIRTIGYKGKLVGHGSRHTASTLLHEHGWPHAHIEAQLAHKEKGVSGVYNKAAYLEDRRRMMQWYADYLDQLAESESVL</sequence>
<dbReference type="InterPro" id="IPR013762">
    <property type="entry name" value="Integrase-like_cat_sf"/>
</dbReference>
<dbReference type="Pfam" id="PF13356">
    <property type="entry name" value="Arm-DNA-bind_3"/>
    <property type="match status" value="1"/>
</dbReference>
<dbReference type="InterPro" id="IPR025166">
    <property type="entry name" value="Integrase_DNA_bind_dom"/>
</dbReference>
<evidence type="ECO:0000313" key="6">
    <source>
        <dbReference type="Proteomes" id="UP000322553"/>
    </source>
</evidence>
<dbReference type="InterPro" id="IPR010998">
    <property type="entry name" value="Integrase_recombinase_N"/>
</dbReference>
<gene>
    <name evidence="5" type="ORF">FY550_09240</name>
</gene>
<dbReference type="KEGG" id="kuy:FY550_09240"/>
<evidence type="ECO:0000256" key="4">
    <source>
        <dbReference type="ARBA" id="ARBA00023172"/>
    </source>
</evidence>
<dbReference type="OrthoDB" id="9795573at2"/>
<dbReference type="InterPro" id="IPR053876">
    <property type="entry name" value="Phage_int_M"/>
</dbReference>
<dbReference type="InterPro" id="IPR038488">
    <property type="entry name" value="Integrase_DNA-bd_sf"/>
</dbReference>
<dbReference type="Proteomes" id="UP000322553">
    <property type="component" value="Chromosome"/>
</dbReference>
<keyword evidence="3" id="KW-0238">DNA-binding</keyword>
<dbReference type="PANTHER" id="PTHR30629">
    <property type="entry name" value="PROPHAGE INTEGRASE"/>
    <property type="match status" value="1"/>
</dbReference>
<organism evidence="5 6">
    <name type="scientific">Kushneria phosphatilytica</name>
    <dbReference type="NCBI Taxonomy" id="657387"/>
    <lineage>
        <taxon>Bacteria</taxon>
        <taxon>Pseudomonadati</taxon>
        <taxon>Pseudomonadota</taxon>
        <taxon>Gammaproteobacteria</taxon>
        <taxon>Oceanospirillales</taxon>
        <taxon>Halomonadaceae</taxon>
        <taxon>Kushneria</taxon>
    </lineage>
</organism>
<dbReference type="GO" id="GO:0006310">
    <property type="term" value="P:DNA recombination"/>
    <property type="evidence" value="ECO:0007669"/>
    <property type="project" value="UniProtKB-KW"/>
</dbReference>
<keyword evidence="6" id="KW-1185">Reference proteome</keyword>
<dbReference type="PROSITE" id="PS51898">
    <property type="entry name" value="TYR_RECOMBINASE"/>
    <property type="match status" value="1"/>
</dbReference>
<protein>
    <submittedName>
        <fullName evidence="5">Tyrosine-type recombinase/integrase</fullName>
    </submittedName>
</protein>
<dbReference type="Gene3D" id="1.10.150.130">
    <property type="match status" value="1"/>
</dbReference>
<dbReference type="Gene3D" id="3.30.160.390">
    <property type="entry name" value="Integrase, DNA-binding domain"/>
    <property type="match status" value="1"/>
</dbReference>
<evidence type="ECO:0000256" key="1">
    <source>
        <dbReference type="ARBA" id="ARBA00008857"/>
    </source>
</evidence>
<proteinExistence type="inferred from homology"/>
<dbReference type="Gene3D" id="1.10.443.10">
    <property type="entry name" value="Intergrase catalytic core"/>
    <property type="match status" value="1"/>
</dbReference>
<dbReference type="STRING" id="657387.BH688_05490"/>
<dbReference type="InterPro" id="IPR050808">
    <property type="entry name" value="Phage_Integrase"/>
</dbReference>
<dbReference type="PANTHER" id="PTHR30629:SF2">
    <property type="entry name" value="PROPHAGE INTEGRASE INTS-RELATED"/>
    <property type="match status" value="1"/>
</dbReference>
<dbReference type="InterPro" id="IPR011010">
    <property type="entry name" value="DNA_brk_join_enz"/>
</dbReference>
<evidence type="ECO:0000313" key="5">
    <source>
        <dbReference type="EMBL" id="QEL11302.1"/>
    </source>
</evidence>
<dbReference type="Pfam" id="PF00589">
    <property type="entry name" value="Phage_integrase"/>
    <property type="match status" value="1"/>
</dbReference>